<dbReference type="SMART" id="SM00304">
    <property type="entry name" value="HAMP"/>
    <property type="match status" value="1"/>
</dbReference>
<dbReference type="InterPro" id="IPR003660">
    <property type="entry name" value="HAMP_dom"/>
</dbReference>
<dbReference type="PROSITE" id="PS50885">
    <property type="entry name" value="HAMP"/>
    <property type="match status" value="1"/>
</dbReference>
<dbReference type="SUPFAM" id="SSF158472">
    <property type="entry name" value="HAMP domain-like"/>
    <property type="match status" value="1"/>
</dbReference>
<dbReference type="CDD" id="cd06225">
    <property type="entry name" value="HAMP"/>
    <property type="match status" value="1"/>
</dbReference>
<dbReference type="PANTHER" id="PTHR42878">
    <property type="entry name" value="TWO-COMPONENT HISTIDINE KINASE"/>
    <property type="match status" value="1"/>
</dbReference>
<dbReference type="InterPro" id="IPR036097">
    <property type="entry name" value="HisK_dim/P_sf"/>
</dbReference>
<evidence type="ECO:0000256" key="4">
    <source>
        <dbReference type="ARBA" id="ARBA00012438"/>
    </source>
</evidence>
<comment type="subcellular location">
    <subcellularLocation>
        <location evidence="3">Cell membrane</location>
    </subcellularLocation>
    <subcellularLocation>
        <location evidence="2">Membrane</location>
        <topology evidence="2">Multi-pass membrane protein</topology>
    </subcellularLocation>
</comment>
<comment type="caution">
    <text evidence="19">The sequence shown here is derived from an EMBL/GenBank/DDBJ whole genome shotgun (WGS) entry which is preliminary data.</text>
</comment>
<keyword evidence="14 15" id="KW-0472">Membrane</keyword>
<dbReference type="CDD" id="cd00130">
    <property type="entry name" value="PAS"/>
    <property type="match status" value="1"/>
</dbReference>
<dbReference type="GO" id="GO:0007234">
    <property type="term" value="P:osmosensory signaling via phosphorelay pathway"/>
    <property type="evidence" value="ECO:0007669"/>
    <property type="project" value="TreeGrafter"/>
</dbReference>
<evidence type="ECO:0000256" key="1">
    <source>
        <dbReference type="ARBA" id="ARBA00000085"/>
    </source>
</evidence>
<dbReference type="Pfam" id="PF00989">
    <property type="entry name" value="PAS"/>
    <property type="match status" value="1"/>
</dbReference>
<dbReference type="EMBL" id="VLPK01000001">
    <property type="protein sequence ID" value="TSJ43030.1"/>
    <property type="molecule type" value="Genomic_DNA"/>
</dbReference>
<evidence type="ECO:0000256" key="7">
    <source>
        <dbReference type="ARBA" id="ARBA00022679"/>
    </source>
</evidence>
<keyword evidence="11" id="KW-0067">ATP-binding</keyword>
<evidence type="ECO:0000256" key="14">
    <source>
        <dbReference type="ARBA" id="ARBA00023136"/>
    </source>
</evidence>
<evidence type="ECO:0000256" key="11">
    <source>
        <dbReference type="ARBA" id="ARBA00022840"/>
    </source>
</evidence>
<dbReference type="EC" id="2.7.13.3" evidence="4"/>
<dbReference type="SUPFAM" id="SSF47384">
    <property type="entry name" value="Homodimeric domain of signal transducing histidine kinase"/>
    <property type="match status" value="1"/>
</dbReference>
<gene>
    <name evidence="19" type="ORF">FO440_02235</name>
</gene>
<dbReference type="Gene3D" id="6.10.340.10">
    <property type="match status" value="1"/>
</dbReference>
<evidence type="ECO:0000256" key="10">
    <source>
        <dbReference type="ARBA" id="ARBA00022777"/>
    </source>
</evidence>
<dbReference type="SUPFAM" id="SSF55874">
    <property type="entry name" value="ATPase domain of HSP90 chaperone/DNA topoisomerase II/histidine kinase"/>
    <property type="match status" value="1"/>
</dbReference>
<dbReference type="OrthoDB" id="9813151at2"/>
<keyword evidence="13" id="KW-0902">Two-component regulatory system</keyword>
<dbReference type="PRINTS" id="PR00344">
    <property type="entry name" value="BCTRLSENSOR"/>
</dbReference>
<dbReference type="CDD" id="cd00082">
    <property type="entry name" value="HisKA"/>
    <property type="match status" value="1"/>
</dbReference>
<sequence length="587" mass="65677">MKVKNKLRLGFGFLFVVVLFFGLISLFYINEISNSAKVILKDNYESLSFTRDMRTVLDDHDLPLSAQPAADFDSQLTKEEHNITEAGELDAVQNLRRVFNQLRGKTTSAGQLKLAERDARKYLRTIDMVNMKAIVIKNDKAHESVKNASIFLGFAGTFTFLILFSFSINFPGIISGPLNSLLAGIREIAQKNYTQRIHFDKNDEFAEVANAFNDMAFRLDEWENSNLSKILSEKIRIETIIEQMHDAIIGINENQEILFINSAAKNILGLKENRPEGKSVKTIISENDLFKSIIEGEKTGVPFKIFADGKDSHFQLETREISVPNLSPDHASPVVKAQKSAGKVYILRNITEFKERDEAKSNFIATISHELKTPISAIKMSAKLLADDRVGNLNEEQGQLVEHITGDAERLLKITYELLDLSQVETGNIQLNFVPTRPDQIIEYAVKAVKFEADQKGLIIEQKIAADVPEISADVEKTAWVMINFLSNAVRYSHAKSKIVVEVSGHDNMVAFSVKDFGKGIESQYQERLFDRYFQVPTDGQNKSGSGLGLAISKEFITAQGGDIGVESEVGIGSRFYFHLPALPVTI</sequence>
<accession>A0A556MSV3</accession>
<keyword evidence="5" id="KW-1003">Cell membrane</keyword>
<evidence type="ECO:0000259" key="17">
    <source>
        <dbReference type="PROSITE" id="PS50112"/>
    </source>
</evidence>
<evidence type="ECO:0000256" key="2">
    <source>
        <dbReference type="ARBA" id="ARBA00004141"/>
    </source>
</evidence>
<dbReference type="InterPro" id="IPR003594">
    <property type="entry name" value="HATPase_dom"/>
</dbReference>
<dbReference type="PROSITE" id="PS50112">
    <property type="entry name" value="PAS"/>
    <property type="match status" value="1"/>
</dbReference>
<proteinExistence type="predicted"/>
<dbReference type="GO" id="GO:0000156">
    <property type="term" value="F:phosphorelay response regulator activity"/>
    <property type="evidence" value="ECO:0007669"/>
    <property type="project" value="TreeGrafter"/>
</dbReference>
<evidence type="ECO:0000259" key="18">
    <source>
        <dbReference type="PROSITE" id="PS50885"/>
    </source>
</evidence>
<dbReference type="InterPro" id="IPR035965">
    <property type="entry name" value="PAS-like_dom_sf"/>
</dbReference>
<evidence type="ECO:0000313" key="19">
    <source>
        <dbReference type="EMBL" id="TSJ43030.1"/>
    </source>
</evidence>
<evidence type="ECO:0000313" key="20">
    <source>
        <dbReference type="Proteomes" id="UP000318733"/>
    </source>
</evidence>
<keyword evidence="7" id="KW-0808">Transferase</keyword>
<protein>
    <recommendedName>
        <fullName evidence="4">histidine kinase</fullName>
        <ecNumber evidence="4">2.7.13.3</ecNumber>
    </recommendedName>
</protein>
<dbReference type="Gene3D" id="3.30.565.10">
    <property type="entry name" value="Histidine kinase-like ATPase, C-terminal domain"/>
    <property type="match status" value="1"/>
</dbReference>
<dbReference type="AlphaFoldDB" id="A0A556MSV3"/>
<dbReference type="InterPro" id="IPR036890">
    <property type="entry name" value="HATPase_C_sf"/>
</dbReference>
<keyword evidence="6" id="KW-0597">Phosphoprotein</keyword>
<feature type="transmembrane region" description="Helical" evidence="15">
    <location>
        <begin position="12"/>
        <end position="29"/>
    </location>
</feature>
<keyword evidence="20" id="KW-1185">Reference proteome</keyword>
<keyword evidence="10" id="KW-0418">Kinase</keyword>
<name>A0A556MSV3_9SPHI</name>
<dbReference type="InterPro" id="IPR050351">
    <property type="entry name" value="BphY/WalK/GraS-like"/>
</dbReference>
<reference evidence="19 20" key="1">
    <citation type="submission" date="2019-07" db="EMBL/GenBank/DDBJ databases">
        <authorList>
            <person name="Huq M.A."/>
        </authorList>
    </citation>
    <scope>NUCLEOTIDE SEQUENCE [LARGE SCALE GENOMIC DNA]</scope>
    <source>
        <strain evidence="19 20">MAH-19</strain>
    </source>
</reference>
<evidence type="ECO:0000256" key="3">
    <source>
        <dbReference type="ARBA" id="ARBA00004236"/>
    </source>
</evidence>
<feature type="domain" description="Histidine kinase" evidence="16">
    <location>
        <begin position="366"/>
        <end position="584"/>
    </location>
</feature>
<comment type="catalytic activity">
    <reaction evidence="1">
        <text>ATP + protein L-histidine = ADP + protein N-phospho-L-histidine.</text>
        <dbReference type="EC" id="2.7.13.3"/>
    </reaction>
</comment>
<keyword evidence="9" id="KW-0547">Nucleotide-binding</keyword>
<dbReference type="Pfam" id="PF00512">
    <property type="entry name" value="HisKA"/>
    <property type="match status" value="1"/>
</dbReference>
<feature type="domain" description="HAMP" evidence="18">
    <location>
        <begin position="172"/>
        <end position="224"/>
    </location>
</feature>
<evidence type="ECO:0000256" key="12">
    <source>
        <dbReference type="ARBA" id="ARBA00022989"/>
    </source>
</evidence>
<dbReference type="SUPFAM" id="SSF55785">
    <property type="entry name" value="PYP-like sensor domain (PAS domain)"/>
    <property type="match status" value="1"/>
</dbReference>
<dbReference type="GO" id="GO:0030295">
    <property type="term" value="F:protein kinase activator activity"/>
    <property type="evidence" value="ECO:0007669"/>
    <property type="project" value="TreeGrafter"/>
</dbReference>
<dbReference type="Gene3D" id="1.10.287.130">
    <property type="match status" value="1"/>
</dbReference>
<dbReference type="InterPro" id="IPR003661">
    <property type="entry name" value="HisK_dim/P_dom"/>
</dbReference>
<dbReference type="RefSeq" id="WP_144246595.1">
    <property type="nucleotide sequence ID" value="NZ_VLPK01000001.1"/>
</dbReference>
<dbReference type="InterPro" id="IPR005467">
    <property type="entry name" value="His_kinase_dom"/>
</dbReference>
<dbReference type="PROSITE" id="PS50109">
    <property type="entry name" value="HIS_KIN"/>
    <property type="match status" value="1"/>
</dbReference>
<keyword evidence="8 15" id="KW-0812">Transmembrane</keyword>
<feature type="domain" description="PAS" evidence="17">
    <location>
        <begin position="233"/>
        <end position="288"/>
    </location>
</feature>
<dbReference type="Pfam" id="PF00672">
    <property type="entry name" value="HAMP"/>
    <property type="match status" value="1"/>
</dbReference>
<dbReference type="Proteomes" id="UP000318733">
    <property type="component" value="Unassembled WGS sequence"/>
</dbReference>
<dbReference type="GO" id="GO:0005886">
    <property type="term" value="C:plasma membrane"/>
    <property type="evidence" value="ECO:0007669"/>
    <property type="project" value="UniProtKB-SubCell"/>
</dbReference>
<evidence type="ECO:0000256" key="15">
    <source>
        <dbReference type="SAM" id="Phobius"/>
    </source>
</evidence>
<keyword evidence="12 15" id="KW-1133">Transmembrane helix</keyword>
<dbReference type="PANTHER" id="PTHR42878:SF7">
    <property type="entry name" value="SENSOR HISTIDINE KINASE GLRK"/>
    <property type="match status" value="1"/>
</dbReference>
<dbReference type="SMART" id="SM00091">
    <property type="entry name" value="PAS"/>
    <property type="match status" value="1"/>
</dbReference>
<dbReference type="InterPro" id="IPR013767">
    <property type="entry name" value="PAS_fold"/>
</dbReference>
<dbReference type="SMART" id="SM00387">
    <property type="entry name" value="HATPase_c"/>
    <property type="match status" value="1"/>
</dbReference>
<evidence type="ECO:0000256" key="5">
    <source>
        <dbReference type="ARBA" id="ARBA00022475"/>
    </source>
</evidence>
<dbReference type="Gene3D" id="3.30.450.20">
    <property type="entry name" value="PAS domain"/>
    <property type="match status" value="1"/>
</dbReference>
<dbReference type="GO" id="GO:0000155">
    <property type="term" value="F:phosphorelay sensor kinase activity"/>
    <property type="evidence" value="ECO:0007669"/>
    <property type="project" value="InterPro"/>
</dbReference>
<dbReference type="SMART" id="SM00388">
    <property type="entry name" value="HisKA"/>
    <property type="match status" value="1"/>
</dbReference>
<evidence type="ECO:0000256" key="8">
    <source>
        <dbReference type="ARBA" id="ARBA00022692"/>
    </source>
</evidence>
<dbReference type="InterPro" id="IPR004358">
    <property type="entry name" value="Sig_transdc_His_kin-like_C"/>
</dbReference>
<dbReference type="NCBIfam" id="TIGR00229">
    <property type="entry name" value="sensory_box"/>
    <property type="match status" value="1"/>
</dbReference>
<evidence type="ECO:0000256" key="13">
    <source>
        <dbReference type="ARBA" id="ARBA00023012"/>
    </source>
</evidence>
<evidence type="ECO:0000256" key="6">
    <source>
        <dbReference type="ARBA" id="ARBA00022553"/>
    </source>
</evidence>
<dbReference type="GO" id="GO:0006355">
    <property type="term" value="P:regulation of DNA-templated transcription"/>
    <property type="evidence" value="ECO:0007669"/>
    <property type="project" value="InterPro"/>
</dbReference>
<feature type="transmembrane region" description="Helical" evidence="15">
    <location>
        <begin position="150"/>
        <end position="170"/>
    </location>
</feature>
<dbReference type="Pfam" id="PF02518">
    <property type="entry name" value="HATPase_c"/>
    <property type="match status" value="1"/>
</dbReference>
<dbReference type="GO" id="GO:0005524">
    <property type="term" value="F:ATP binding"/>
    <property type="evidence" value="ECO:0007669"/>
    <property type="project" value="UniProtKB-KW"/>
</dbReference>
<dbReference type="FunFam" id="3.30.565.10:FF:000023">
    <property type="entry name" value="PAS domain-containing sensor histidine kinase"/>
    <property type="match status" value="1"/>
</dbReference>
<dbReference type="InterPro" id="IPR000014">
    <property type="entry name" value="PAS"/>
</dbReference>
<evidence type="ECO:0000256" key="9">
    <source>
        <dbReference type="ARBA" id="ARBA00022741"/>
    </source>
</evidence>
<organism evidence="19 20">
    <name type="scientific">Mucilaginibacter corticis</name>
    <dbReference type="NCBI Taxonomy" id="2597670"/>
    <lineage>
        <taxon>Bacteria</taxon>
        <taxon>Pseudomonadati</taxon>
        <taxon>Bacteroidota</taxon>
        <taxon>Sphingobacteriia</taxon>
        <taxon>Sphingobacteriales</taxon>
        <taxon>Sphingobacteriaceae</taxon>
        <taxon>Mucilaginibacter</taxon>
    </lineage>
</organism>
<evidence type="ECO:0000259" key="16">
    <source>
        <dbReference type="PROSITE" id="PS50109"/>
    </source>
</evidence>